<keyword evidence="1" id="KW-1133">Transmembrane helix</keyword>
<reference evidence="3" key="1">
    <citation type="submission" date="2016-11" db="UniProtKB">
        <authorList>
            <consortium name="WormBaseParasite"/>
        </authorList>
    </citation>
    <scope>IDENTIFICATION</scope>
</reference>
<sequence>MDNFTLFDYHNDALLLFYNINTPICILLNLLAIYLIPGNGGISLAPSPLPGKRLQNTMTGLIV</sequence>
<keyword evidence="1" id="KW-0472">Membrane</keyword>
<evidence type="ECO:0000313" key="3">
    <source>
        <dbReference type="WBParaSite" id="Hba_17876"/>
    </source>
</evidence>
<name>A0A1I7XJI4_HETBA</name>
<dbReference type="WBParaSite" id="Hba_17876">
    <property type="protein sequence ID" value="Hba_17876"/>
    <property type="gene ID" value="Hba_17876"/>
</dbReference>
<keyword evidence="2" id="KW-1185">Reference proteome</keyword>
<accession>A0A1I7XJI4</accession>
<dbReference type="Proteomes" id="UP000095283">
    <property type="component" value="Unplaced"/>
</dbReference>
<protein>
    <submittedName>
        <fullName evidence="3">G_PROTEIN_RECEP_F1_2 domain-containing protein</fullName>
    </submittedName>
</protein>
<proteinExistence type="predicted"/>
<evidence type="ECO:0000256" key="1">
    <source>
        <dbReference type="SAM" id="Phobius"/>
    </source>
</evidence>
<keyword evidence="1" id="KW-0812">Transmembrane</keyword>
<evidence type="ECO:0000313" key="2">
    <source>
        <dbReference type="Proteomes" id="UP000095283"/>
    </source>
</evidence>
<feature type="transmembrane region" description="Helical" evidence="1">
    <location>
        <begin position="15"/>
        <end position="36"/>
    </location>
</feature>
<dbReference type="AlphaFoldDB" id="A0A1I7XJI4"/>
<organism evidence="2 3">
    <name type="scientific">Heterorhabditis bacteriophora</name>
    <name type="common">Entomopathogenic nematode worm</name>
    <dbReference type="NCBI Taxonomy" id="37862"/>
    <lineage>
        <taxon>Eukaryota</taxon>
        <taxon>Metazoa</taxon>
        <taxon>Ecdysozoa</taxon>
        <taxon>Nematoda</taxon>
        <taxon>Chromadorea</taxon>
        <taxon>Rhabditida</taxon>
        <taxon>Rhabditina</taxon>
        <taxon>Rhabditomorpha</taxon>
        <taxon>Strongyloidea</taxon>
        <taxon>Heterorhabditidae</taxon>
        <taxon>Heterorhabditis</taxon>
    </lineage>
</organism>